<comment type="catalytic activity">
    <reaction evidence="13">
        <text>9-octadecanoyloxy-octadecanoate + H2O = 9-hydroxy-octadecanoate + octadecanoate + H(+)</text>
        <dbReference type="Rhea" id="RHEA:52096"/>
        <dbReference type="ChEBI" id="CHEBI:15377"/>
        <dbReference type="ChEBI" id="CHEBI:15378"/>
        <dbReference type="ChEBI" id="CHEBI:25629"/>
        <dbReference type="ChEBI" id="CHEBI:136286"/>
        <dbReference type="ChEBI" id="CHEBI:136373"/>
    </reaction>
    <physiologicalReaction direction="left-to-right" evidence="13">
        <dbReference type="Rhea" id="RHEA:52097"/>
    </physiologicalReaction>
</comment>
<comment type="catalytic activity">
    <reaction evidence="8">
        <text>13-octadecanoyloxy-octadecanoate + H2O = 13-hydroxy-octadecanoate + octadecanoate + H(+)</text>
        <dbReference type="Rhea" id="RHEA:52084"/>
        <dbReference type="ChEBI" id="CHEBI:15377"/>
        <dbReference type="ChEBI" id="CHEBI:15378"/>
        <dbReference type="ChEBI" id="CHEBI:25629"/>
        <dbReference type="ChEBI" id="CHEBI:136304"/>
        <dbReference type="ChEBI" id="CHEBI:136335"/>
    </reaction>
    <physiologicalReaction direction="left-to-right" evidence="8">
        <dbReference type="Rhea" id="RHEA:52085"/>
    </physiologicalReaction>
</comment>
<proteinExistence type="inferred from homology"/>
<evidence type="ECO:0000256" key="11">
    <source>
        <dbReference type="ARBA" id="ARBA00048701"/>
    </source>
</evidence>
<comment type="similarity">
    <text evidence="3">Belongs to the AIG1 family.</text>
</comment>
<dbReference type="Proteomes" id="UP001153636">
    <property type="component" value="Chromosome 12"/>
</dbReference>
<evidence type="ECO:0000256" key="9">
    <source>
        <dbReference type="ARBA" id="ARBA00047863"/>
    </source>
</evidence>
<comment type="catalytic activity">
    <reaction evidence="16">
        <text>12-(9Z-hexadecenoyloxy)-octadecanoate + H2O = 12-hydroxyoctadecanoate + (9Z)-hexadecenoate + H(+)</text>
        <dbReference type="Rhea" id="RHEA:52072"/>
        <dbReference type="ChEBI" id="CHEBI:15377"/>
        <dbReference type="ChEBI" id="CHEBI:15378"/>
        <dbReference type="ChEBI" id="CHEBI:32372"/>
        <dbReference type="ChEBI" id="CHEBI:84201"/>
        <dbReference type="ChEBI" id="CHEBI:136312"/>
    </reaction>
    <physiologicalReaction direction="left-to-right" evidence="16">
        <dbReference type="Rhea" id="RHEA:52073"/>
    </physiologicalReaction>
</comment>
<dbReference type="Pfam" id="PF04750">
    <property type="entry name" value="Far-17a_AIG1"/>
    <property type="match status" value="1"/>
</dbReference>
<evidence type="ECO:0000256" key="10">
    <source>
        <dbReference type="ARBA" id="ARBA00048680"/>
    </source>
</evidence>
<dbReference type="GO" id="GO:0012505">
    <property type="term" value="C:endomembrane system"/>
    <property type="evidence" value="ECO:0007669"/>
    <property type="project" value="UniProtKB-SubCell"/>
</dbReference>
<feature type="transmembrane region" description="Helical" evidence="17">
    <location>
        <begin position="204"/>
        <end position="223"/>
    </location>
</feature>
<keyword evidence="6 17" id="KW-0472">Membrane</keyword>
<evidence type="ECO:0000256" key="17">
    <source>
        <dbReference type="SAM" id="Phobius"/>
    </source>
</evidence>
<comment type="catalytic activity">
    <reaction evidence="11">
        <text>12-(9Z-octadecenoyloxy)-octadecanoate + H2O = 12-hydroxyoctadecanoate + (9Z)-octadecenoate + H(+)</text>
        <dbReference type="Rhea" id="RHEA:52060"/>
        <dbReference type="ChEBI" id="CHEBI:15377"/>
        <dbReference type="ChEBI" id="CHEBI:15378"/>
        <dbReference type="ChEBI" id="CHEBI:30823"/>
        <dbReference type="ChEBI" id="CHEBI:84201"/>
        <dbReference type="ChEBI" id="CHEBI:136302"/>
    </reaction>
    <physiologicalReaction direction="left-to-right" evidence="11">
        <dbReference type="Rhea" id="RHEA:52061"/>
    </physiologicalReaction>
</comment>
<reference evidence="18" key="1">
    <citation type="submission" date="2022-01" db="EMBL/GenBank/DDBJ databases">
        <authorList>
            <person name="King R."/>
        </authorList>
    </citation>
    <scope>NUCLEOTIDE SEQUENCE</scope>
</reference>
<evidence type="ECO:0000313" key="18">
    <source>
        <dbReference type="EMBL" id="CAH1101822.1"/>
    </source>
</evidence>
<dbReference type="AlphaFoldDB" id="A0A9P0CNH7"/>
<evidence type="ECO:0000256" key="6">
    <source>
        <dbReference type="ARBA" id="ARBA00023136"/>
    </source>
</evidence>
<keyword evidence="5 17" id="KW-1133">Transmembrane helix</keyword>
<comment type="catalytic activity">
    <reaction evidence="14">
        <text>13-(9Z-octadecenoyloxy)-octadecanoate + H2O = 13-hydroxy-octadecanoate + (9Z)-octadecenoate + H(+)</text>
        <dbReference type="Rhea" id="RHEA:52064"/>
        <dbReference type="ChEBI" id="CHEBI:15377"/>
        <dbReference type="ChEBI" id="CHEBI:15378"/>
        <dbReference type="ChEBI" id="CHEBI:30823"/>
        <dbReference type="ChEBI" id="CHEBI:136303"/>
        <dbReference type="ChEBI" id="CHEBI:136304"/>
    </reaction>
    <physiologicalReaction direction="left-to-right" evidence="14">
        <dbReference type="Rhea" id="RHEA:52065"/>
    </physiologicalReaction>
</comment>
<evidence type="ECO:0000256" key="2">
    <source>
        <dbReference type="ARBA" id="ARBA00004127"/>
    </source>
</evidence>
<evidence type="ECO:0000256" key="4">
    <source>
        <dbReference type="ARBA" id="ARBA00022692"/>
    </source>
</evidence>
<feature type="transmembrane region" description="Helical" evidence="17">
    <location>
        <begin position="164"/>
        <end position="184"/>
    </location>
</feature>
<evidence type="ECO:0000256" key="15">
    <source>
        <dbReference type="ARBA" id="ARBA00049322"/>
    </source>
</evidence>
<comment type="catalytic activity">
    <reaction evidence="15">
        <text>13-(9Z-hexadecenoyloxy)-octadecanoate + H2O = 13-hydroxy-octadecanoate + (9Z)-hexadecenoate + H(+)</text>
        <dbReference type="Rhea" id="RHEA:52076"/>
        <dbReference type="ChEBI" id="CHEBI:15377"/>
        <dbReference type="ChEBI" id="CHEBI:15378"/>
        <dbReference type="ChEBI" id="CHEBI:32372"/>
        <dbReference type="ChEBI" id="CHEBI:136304"/>
        <dbReference type="ChEBI" id="CHEBI:136315"/>
    </reaction>
    <physiologicalReaction direction="left-to-right" evidence="15">
        <dbReference type="Rhea" id="RHEA:52077"/>
    </physiologicalReaction>
</comment>
<dbReference type="InterPro" id="IPR006838">
    <property type="entry name" value="ADTRP_AIG1"/>
</dbReference>
<sequence>MKMKYAGLILFSCTLFINVYSLKYFVELTNVMQDKVLNYSELSHLNGFEFCYLTLWTFIFQMFFMIVAILDEASKLLNLSLDKQKMLSKTRAVMYNTILFPSSLIVTTLFWTLYYIERDLIFPRILDSFFPWWLNHMLHTFIILPVVIELMLPKKYNFVSFSKAAPVLVTILVFYTILYFSIYFRHGIWLYPIYKVMSWPQRALFTIFQMCLALTYQKIGISLQDAKMTIARRKVC</sequence>
<feature type="transmembrane region" description="Helical" evidence="17">
    <location>
        <begin position="133"/>
        <end position="152"/>
    </location>
</feature>
<feature type="transmembrane region" description="Helical" evidence="17">
    <location>
        <begin position="45"/>
        <end position="71"/>
    </location>
</feature>
<keyword evidence="19" id="KW-1185">Reference proteome</keyword>
<dbReference type="PANTHER" id="PTHR10989">
    <property type="entry name" value="ANDROGEN-INDUCED PROTEIN 1-RELATED"/>
    <property type="match status" value="1"/>
</dbReference>
<evidence type="ECO:0000256" key="12">
    <source>
        <dbReference type="ARBA" id="ARBA00048800"/>
    </source>
</evidence>
<evidence type="ECO:0000256" key="13">
    <source>
        <dbReference type="ARBA" id="ARBA00049221"/>
    </source>
</evidence>
<feature type="transmembrane region" description="Helical" evidence="17">
    <location>
        <begin position="92"/>
        <end position="113"/>
    </location>
</feature>
<dbReference type="GO" id="GO:0016020">
    <property type="term" value="C:membrane"/>
    <property type="evidence" value="ECO:0007669"/>
    <property type="project" value="InterPro"/>
</dbReference>
<evidence type="ECO:0008006" key="20">
    <source>
        <dbReference type="Google" id="ProtNLM"/>
    </source>
</evidence>
<evidence type="ECO:0000256" key="7">
    <source>
        <dbReference type="ARBA" id="ARBA00047368"/>
    </source>
</evidence>
<accession>A0A9P0CNH7</accession>
<comment type="catalytic activity">
    <reaction evidence="7">
        <text>12-hexadecanoyloxy-octadecanoate + H2O = 12-hydroxyoctadecanoate + hexadecanoate + H(+)</text>
        <dbReference type="Rhea" id="RHEA:52056"/>
        <dbReference type="ChEBI" id="CHEBI:7896"/>
        <dbReference type="ChEBI" id="CHEBI:15377"/>
        <dbReference type="ChEBI" id="CHEBI:15378"/>
        <dbReference type="ChEBI" id="CHEBI:83677"/>
        <dbReference type="ChEBI" id="CHEBI:84201"/>
    </reaction>
    <physiologicalReaction direction="left-to-right" evidence="7">
        <dbReference type="Rhea" id="RHEA:52057"/>
    </physiologicalReaction>
</comment>
<comment type="subcellular location">
    <subcellularLocation>
        <location evidence="2">Endomembrane system</location>
        <topology evidence="2">Multi-pass membrane protein</topology>
    </subcellularLocation>
</comment>
<dbReference type="OrthoDB" id="1898221at2759"/>
<evidence type="ECO:0000313" key="19">
    <source>
        <dbReference type="Proteomes" id="UP001153636"/>
    </source>
</evidence>
<dbReference type="PANTHER" id="PTHR10989:SF16">
    <property type="entry name" value="AT02829P-RELATED"/>
    <property type="match status" value="1"/>
</dbReference>
<dbReference type="EMBL" id="OV651824">
    <property type="protein sequence ID" value="CAH1101822.1"/>
    <property type="molecule type" value="Genomic_DNA"/>
</dbReference>
<evidence type="ECO:0000256" key="3">
    <source>
        <dbReference type="ARBA" id="ARBA00009300"/>
    </source>
</evidence>
<comment type="catalytic activity">
    <reaction evidence="12">
        <text>9-(9Z-octadecenoyloxy)-octadecanoate + H2O = 9-hydroxy-octadecanoate + (9Z)-octadecenoate + H(+)</text>
        <dbReference type="Rhea" id="RHEA:52048"/>
        <dbReference type="ChEBI" id="CHEBI:15377"/>
        <dbReference type="ChEBI" id="CHEBI:15378"/>
        <dbReference type="ChEBI" id="CHEBI:30823"/>
        <dbReference type="ChEBI" id="CHEBI:136282"/>
        <dbReference type="ChEBI" id="CHEBI:136286"/>
    </reaction>
    <physiologicalReaction direction="left-to-right" evidence="12">
        <dbReference type="Rhea" id="RHEA:52049"/>
    </physiologicalReaction>
</comment>
<evidence type="ECO:0000256" key="16">
    <source>
        <dbReference type="ARBA" id="ARBA00049428"/>
    </source>
</evidence>
<keyword evidence="4 17" id="KW-0812">Transmembrane</keyword>
<organism evidence="18 19">
    <name type="scientific">Psylliodes chrysocephalus</name>
    <dbReference type="NCBI Taxonomy" id="3402493"/>
    <lineage>
        <taxon>Eukaryota</taxon>
        <taxon>Metazoa</taxon>
        <taxon>Ecdysozoa</taxon>
        <taxon>Arthropoda</taxon>
        <taxon>Hexapoda</taxon>
        <taxon>Insecta</taxon>
        <taxon>Pterygota</taxon>
        <taxon>Neoptera</taxon>
        <taxon>Endopterygota</taxon>
        <taxon>Coleoptera</taxon>
        <taxon>Polyphaga</taxon>
        <taxon>Cucujiformia</taxon>
        <taxon>Chrysomeloidea</taxon>
        <taxon>Chrysomelidae</taxon>
        <taxon>Galerucinae</taxon>
        <taxon>Alticini</taxon>
        <taxon>Psylliodes</taxon>
    </lineage>
</organism>
<comment type="catalytic activity">
    <reaction evidence="9">
        <text>9-hexadecanoyloxy-octadecanoate + H2O = 9-hydroxy-octadecanoate + hexadecanoate + H(+)</text>
        <dbReference type="Rhea" id="RHEA:52052"/>
        <dbReference type="ChEBI" id="CHEBI:7896"/>
        <dbReference type="ChEBI" id="CHEBI:15377"/>
        <dbReference type="ChEBI" id="CHEBI:15378"/>
        <dbReference type="ChEBI" id="CHEBI:83670"/>
        <dbReference type="ChEBI" id="CHEBI:136286"/>
    </reaction>
    <physiologicalReaction direction="left-to-right" evidence="9">
        <dbReference type="Rhea" id="RHEA:52053"/>
    </physiologicalReaction>
</comment>
<gene>
    <name evidence="18" type="ORF">PSYICH_LOCUS3274</name>
</gene>
<comment type="catalytic activity">
    <reaction evidence="10">
        <text>12-octadecanoyloxy-octadecanoate + H2O = 12-hydroxyoctadecanoate + octadecanoate + H(+)</text>
        <dbReference type="Rhea" id="RHEA:52080"/>
        <dbReference type="ChEBI" id="CHEBI:15377"/>
        <dbReference type="ChEBI" id="CHEBI:15378"/>
        <dbReference type="ChEBI" id="CHEBI:25629"/>
        <dbReference type="ChEBI" id="CHEBI:84201"/>
        <dbReference type="ChEBI" id="CHEBI:136330"/>
    </reaction>
    <physiologicalReaction direction="left-to-right" evidence="10">
        <dbReference type="Rhea" id="RHEA:52081"/>
    </physiologicalReaction>
</comment>
<evidence type="ECO:0000256" key="14">
    <source>
        <dbReference type="ARBA" id="ARBA00049296"/>
    </source>
</evidence>
<evidence type="ECO:0000256" key="1">
    <source>
        <dbReference type="ARBA" id="ARBA00000923"/>
    </source>
</evidence>
<comment type="catalytic activity">
    <reaction evidence="1">
        <text>9-(9Z-hexadecenoyloxy)-octadecanoate + H2O = (9Z)-hexadecenoate + 9-hydroxy-octadecanoate + H(+)</text>
        <dbReference type="Rhea" id="RHEA:52068"/>
        <dbReference type="ChEBI" id="CHEBI:15377"/>
        <dbReference type="ChEBI" id="CHEBI:15378"/>
        <dbReference type="ChEBI" id="CHEBI:32372"/>
        <dbReference type="ChEBI" id="CHEBI:136286"/>
        <dbReference type="ChEBI" id="CHEBI:136309"/>
    </reaction>
    <physiologicalReaction direction="left-to-right" evidence="1">
        <dbReference type="Rhea" id="RHEA:52069"/>
    </physiologicalReaction>
</comment>
<name>A0A9P0CNH7_9CUCU</name>
<evidence type="ECO:0000256" key="5">
    <source>
        <dbReference type="ARBA" id="ARBA00022989"/>
    </source>
</evidence>
<protein>
    <recommendedName>
        <fullName evidence="20">Androgen-dependent TFPI-regulating protein</fullName>
    </recommendedName>
</protein>
<evidence type="ECO:0000256" key="8">
    <source>
        <dbReference type="ARBA" id="ARBA00047427"/>
    </source>
</evidence>